<evidence type="ECO:0000313" key="3">
    <source>
        <dbReference type="Proteomes" id="UP000540989"/>
    </source>
</evidence>
<sequence>MTRDQCVQIAARALAIYLFVWAVSDVLSLPHMIVSIRHYMYELKLEGNDIGKSVATGHYLRLELTYLGEYVLRTVLWLAAARWLYSCGPWLQSFFNDASPGIDSSGSTEASSQSA</sequence>
<dbReference type="EMBL" id="JACHIP010000002">
    <property type="protein sequence ID" value="MBB5056635.1"/>
    <property type="molecule type" value="Genomic_DNA"/>
</dbReference>
<evidence type="ECO:0000256" key="1">
    <source>
        <dbReference type="SAM" id="Phobius"/>
    </source>
</evidence>
<keyword evidence="1" id="KW-0472">Membrane</keyword>
<accession>A0A7W7ZB38</accession>
<evidence type="ECO:0000313" key="2">
    <source>
        <dbReference type="EMBL" id="MBB5056635.1"/>
    </source>
</evidence>
<dbReference type="RefSeq" id="WP_184214701.1">
    <property type="nucleotide sequence ID" value="NZ_JACHIP010000002.1"/>
</dbReference>
<keyword evidence="3" id="KW-1185">Reference proteome</keyword>
<dbReference type="AlphaFoldDB" id="A0A7W7ZB38"/>
<dbReference type="Proteomes" id="UP000540989">
    <property type="component" value="Unassembled WGS sequence"/>
</dbReference>
<gene>
    <name evidence="2" type="ORF">HDF16_001320</name>
</gene>
<keyword evidence="1" id="KW-0812">Transmembrane</keyword>
<proteinExistence type="predicted"/>
<name>A0A7W7ZB38_9BACT</name>
<comment type="caution">
    <text evidence="2">The sequence shown here is derived from an EMBL/GenBank/DDBJ whole genome shotgun (WGS) entry which is preliminary data.</text>
</comment>
<protein>
    <submittedName>
        <fullName evidence="2">Uncharacterized protein</fullName>
    </submittedName>
</protein>
<feature type="transmembrane region" description="Helical" evidence="1">
    <location>
        <begin position="14"/>
        <end position="34"/>
    </location>
</feature>
<reference evidence="2 3" key="1">
    <citation type="submission" date="2020-08" db="EMBL/GenBank/DDBJ databases">
        <title>Genomic Encyclopedia of Type Strains, Phase IV (KMG-V): Genome sequencing to study the core and pangenomes of soil and plant-associated prokaryotes.</title>
        <authorList>
            <person name="Whitman W."/>
        </authorList>
    </citation>
    <scope>NUCLEOTIDE SEQUENCE [LARGE SCALE GENOMIC DNA]</scope>
    <source>
        <strain evidence="2 3">M8UP14</strain>
    </source>
</reference>
<organism evidence="2 3">
    <name type="scientific">Granulicella aggregans</name>
    <dbReference type="NCBI Taxonomy" id="474949"/>
    <lineage>
        <taxon>Bacteria</taxon>
        <taxon>Pseudomonadati</taxon>
        <taxon>Acidobacteriota</taxon>
        <taxon>Terriglobia</taxon>
        <taxon>Terriglobales</taxon>
        <taxon>Acidobacteriaceae</taxon>
        <taxon>Granulicella</taxon>
    </lineage>
</organism>
<keyword evidence="1" id="KW-1133">Transmembrane helix</keyword>